<dbReference type="RefSeq" id="WP_169098592.1">
    <property type="nucleotide sequence ID" value="NZ_JABBVZ010000021.1"/>
</dbReference>
<dbReference type="Pfam" id="PF00083">
    <property type="entry name" value="Sugar_tr"/>
    <property type="match status" value="1"/>
</dbReference>
<feature type="domain" description="Major facilitator superfamily (MFS) profile" evidence="8">
    <location>
        <begin position="27"/>
        <end position="446"/>
    </location>
</feature>
<evidence type="ECO:0000313" key="10">
    <source>
        <dbReference type="Proteomes" id="UP000533476"/>
    </source>
</evidence>
<dbReference type="InterPro" id="IPR005829">
    <property type="entry name" value="Sugar_transporter_CS"/>
</dbReference>
<sequence length="452" mass="50309">MATYDAKLINQAIDSVVEKHSPRGNRIGWLMIASIFVEAWDLYSISFVLIFLEKIYHPSSWLLGMVGAAVQGGAVIGAVVGGWLTDRLGRRTVFLGTMLMFFVVGIAQAFSPNMGVLTVLRFILGIPLGMDIANGYTYIMESVQRGHRDVMGNRWQFVFAVGEVFSIAVVLLFLVLHVPYGPMWRVILGLSGVWALILFFLRRELPETVIWLIQKGRFKEAKRTAEEMYGDDLDMLPDEDVEVPEVHLGGFLREIRKDRTRWRASIFGWIAGFMQSSEFSTFGFYLPVLFVLLGVSDVTTTDFITLLIYLVAVISGWVGPALVLKIGQRKLSMYGFGIVFVALIGAAVAIFAKALIILPIAAAVMLWGHYWDAENVMTIPSMVAPARYRGTASGFSYIWVKIPGFLSTFLYPKFFDAIGKGGATLFTAIFPLIGLLAAIFILPEVYRFKGES</sequence>
<accession>A0A7Y0L370</accession>
<dbReference type="PANTHER" id="PTHR48020">
    <property type="entry name" value="PROTON MYO-INOSITOL COTRANSPORTER"/>
    <property type="match status" value="1"/>
</dbReference>
<keyword evidence="10" id="KW-1185">Reference proteome</keyword>
<dbReference type="PANTHER" id="PTHR48020:SF12">
    <property type="entry name" value="PROTON MYO-INOSITOL COTRANSPORTER"/>
    <property type="match status" value="1"/>
</dbReference>
<keyword evidence="4 7" id="KW-0812">Transmembrane</keyword>
<dbReference type="Gene3D" id="1.20.1250.20">
    <property type="entry name" value="MFS general substrate transporter like domains"/>
    <property type="match status" value="1"/>
</dbReference>
<evidence type="ECO:0000313" key="9">
    <source>
        <dbReference type="EMBL" id="NMP22360.1"/>
    </source>
</evidence>
<evidence type="ECO:0000256" key="7">
    <source>
        <dbReference type="SAM" id="Phobius"/>
    </source>
</evidence>
<keyword evidence="5 7" id="KW-1133">Transmembrane helix</keyword>
<evidence type="ECO:0000259" key="8">
    <source>
        <dbReference type="PROSITE" id="PS50850"/>
    </source>
</evidence>
<keyword evidence="3" id="KW-0813">Transport</keyword>
<evidence type="ECO:0000256" key="3">
    <source>
        <dbReference type="ARBA" id="ARBA00022448"/>
    </source>
</evidence>
<feature type="transmembrane region" description="Helical" evidence="7">
    <location>
        <begin position="388"/>
        <end position="411"/>
    </location>
</feature>
<dbReference type="EMBL" id="JABBVZ010000021">
    <property type="protein sequence ID" value="NMP22360.1"/>
    <property type="molecule type" value="Genomic_DNA"/>
</dbReference>
<feature type="transmembrane region" description="Helical" evidence="7">
    <location>
        <begin position="423"/>
        <end position="442"/>
    </location>
</feature>
<feature type="transmembrane region" description="Helical" evidence="7">
    <location>
        <begin position="182"/>
        <end position="201"/>
    </location>
</feature>
<feature type="transmembrane region" description="Helical" evidence="7">
    <location>
        <begin position="92"/>
        <end position="110"/>
    </location>
</feature>
<name>A0A7Y0L370_9FIRM</name>
<protein>
    <submittedName>
        <fullName evidence="9">Sugar porter family MFS transporter</fullName>
    </submittedName>
</protein>
<dbReference type="Proteomes" id="UP000533476">
    <property type="component" value="Unassembled WGS sequence"/>
</dbReference>
<gene>
    <name evidence="9" type="ORF">HIJ39_08335</name>
</gene>
<feature type="transmembrane region" description="Helical" evidence="7">
    <location>
        <begin position="336"/>
        <end position="368"/>
    </location>
</feature>
<reference evidence="9 10" key="1">
    <citation type="submission" date="2020-04" db="EMBL/GenBank/DDBJ databases">
        <authorList>
            <person name="Zhang R."/>
            <person name="Schippers A."/>
        </authorList>
    </citation>
    <scope>NUCLEOTIDE SEQUENCE [LARGE SCALE GENOMIC DNA]</scope>
    <source>
        <strain evidence="9 10">DSM 109850</strain>
    </source>
</reference>
<feature type="transmembrane region" description="Helical" evidence="7">
    <location>
        <begin position="266"/>
        <end position="291"/>
    </location>
</feature>
<feature type="transmembrane region" description="Helical" evidence="7">
    <location>
        <begin position="116"/>
        <end position="136"/>
    </location>
</feature>
<evidence type="ECO:0000256" key="5">
    <source>
        <dbReference type="ARBA" id="ARBA00022989"/>
    </source>
</evidence>
<dbReference type="PROSITE" id="PS50850">
    <property type="entry name" value="MFS"/>
    <property type="match status" value="1"/>
</dbReference>
<proteinExistence type="inferred from homology"/>
<feature type="transmembrane region" description="Helical" evidence="7">
    <location>
        <begin position="157"/>
        <end position="176"/>
    </location>
</feature>
<comment type="similarity">
    <text evidence="2">Belongs to the major facilitator superfamily. Sugar transporter (TC 2.A.1.1) family.</text>
</comment>
<dbReference type="InterPro" id="IPR050814">
    <property type="entry name" value="Myo-inositol_Transporter"/>
</dbReference>
<feature type="transmembrane region" description="Helical" evidence="7">
    <location>
        <begin position="303"/>
        <end position="324"/>
    </location>
</feature>
<dbReference type="CDD" id="cd17316">
    <property type="entry name" value="MFS_SV2_like"/>
    <property type="match status" value="1"/>
</dbReference>
<dbReference type="InterPro" id="IPR005828">
    <property type="entry name" value="MFS_sugar_transport-like"/>
</dbReference>
<dbReference type="AlphaFoldDB" id="A0A7Y0L370"/>
<dbReference type="GO" id="GO:0022857">
    <property type="term" value="F:transmembrane transporter activity"/>
    <property type="evidence" value="ECO:0007669"/>
    <property type="project" value="InterPro"/>
</dbReference>
<dbReference type="SUPFAM" id="SSF103473">
    <property type="entry name" value="MFS general substrate transporter"/>
    <property type="match status" value="1"/>
</dbReference>
<dbReference type="InterPro" id="IPR036259">
    <property type="entry name" value="MFS_trans_sf"/>
</dbReference>
<evidence type="ECO:0000256" key="6">
    <source>
        <dbReference type="ARBA" id="ARBA00023136"/>
    </source>
</evidence>
<feature type="transmembrane region" description="Helical" evidence="7">
    <location>
        <begin position="29"/>
        <end position="52"/>
    </location>
</feature>
<dbReference type="GO" id="GO:0005886">
    <property type="term" value="C:plasma membrane"/>
    <property type="evidence" value="ECO:0007669"/>
    <property type="project" value="UniProtKB-SubCell"/>
</dbReference>
<feature type="transmembrane region" description="Helical" evidence="7">
    <location>
        <begin position="64"/>
        <end position="85"/>
    </location>
</feature>
<evidence type="ECO:0000256" key="4">
    <source>
        <dbReference type="ARBA" id="ARBA00022692"/>
    </source>
</evidence>
<comment type="caution">
    <text evidence="9">The sequence shown here is derived from an EMBL/GenBank/DDBJ whole genome shotgun (WGS) entry which is preliminary data.</text>
</comment>
<comment type="subcellular location">
    <subcellularLocation>
        <location evidence="1">Cell membrane</location>
        <topology evidence="1">Multi-pass membrane protein</topology>
    </subcellularLocation>
</comment>
<keyword evidence="6 7" id="KW-0472">Membrane</keyword>
<evidence type="ECO:0000256" key="1">
    <source>
        <dbReference type="ARBA" id="ARBA00004651"/>
    </source>
</evidence>
<dbReference type="PROSITE" id="PS00217">
    <property type="entry name" value="SUGAR_TRANSPORT_2"/>
    <property type="match status" value="1"/>
</dbReference>
<evidence type="ECO:0000256" key="2">
    <source>
        <dbReference type="ARBA" id="ARBA00010992"/>
    </source>
</evidence>
<organism evidence="9 10">
    <name type="scientific">Sulfobacillus harzensis</name>
    <dbReference type="NCBI Taxonomy" id="2729629"/>
    <lineage>
        <taxon>Bacteria</taxon>
        <taxon>Bacillati</taxon>
        <taxon>Bacillota</taxon>
        <taxon>Clostridia</taxon>
        <taxon>Eubacteriales</taxon>
        <taxon>Clostridiales Family XVII. Incertae Sedis</taxon>
        <taxon>Sulfobacillus</taxon>
    </lineage>
</organism>
<dbReference type="InterPro" id="IPR020846">
    <property type="entry name" value="MFS_dom"/>
</dbReference>